<feature type="transmembrane region" description="Helical" evidence="8">
    <location>
        <begin position="77"/>
        <end position="104"/>
    </location>
</feature>
<dbReference type="FunFam" id="1.20.1250.20:FF:000090">
    <property type="entry name" value="MFS sugar transporter, putative"/>
    <property type="match status" value="1"/>
</dbReference>
<evidence type="ECO:0000256" key="5">
    <source>
        <dbReference type="ARBA" id="ARBA00022989"/>
    </source>
</evidence>
<dbReference type="AlphaFoldDB" id="A0A4S9WZ89"/>
<dbReference type="PROSITE" id="PS00217">
    <property type="entry name" value="SUGAR_TRANSPORT_2"/>
    <property type="match status" value="1"/>
</dbReference>
<evidence type="ECO:0000313" key="11">
    <source>
        <dbReference type="Proteomes" id="UP000310039"/>
    </source>
</evidence>
<evidence type="ECO:0000256" key="3">
    <source>
        <dbReference type="ARBA" id="ARBA00022448"/>
    </source>
</evidence>
<evidence type="ECO:0000256" key="8">
    <source>
        <dbReference type="SAM" id="Phobius"/>
    </source>
</evidence>
<dbReference type="PANTHER" id="PTHR48022:SF25">
    <property type="entry name" value="QUINATE TRANSPORTER, PUTATIVE (AFU_ORTHOLOGUE AFUA_5G12950)-RELATED"/>
    <property type="match status" value="1"/>
</dbReference>
<sequence>MSRYCPASPNHFWFRAPLHVAHVPVGFPCNLYKMEDDPEDVAGPEVALLSRSTSDITERPIRLHSESNMTRAGTFRAYWLGCVVCMGGFLFGYDSGIIGGVLTLASFENDFGYTKKEATRNSSLAVGLQQLGAFLACFAIWPVTHRFGRKWALVLCSSIFVIGAIIQTINTHSFSAFLAARFIAGIGLGGSSVVVPMFSSEMAPKELRGQIGSFYQLFYTLGIFTSYWIDYGVGKNISTSEAKQWQIPIGIQILPAALLGLGMFTLKESVRWLTLKGRHQAAWESLQWIRADSGPTAQLEMDEIRLGVETELREKEGFQLKELYNKPDNLKRTVTAAVVFIAQQSTGATAFATYGPQYFKLLVGSKGNNDLLLTAIFGAIKVAACLTFVIFVAERVNRKYILTFGALVMAACQISTAAVVKAKPPPGDATVTSSGIATVALIYLFVIAYNFSWGPLPWPYVSEIFPTRIREPGIGIAVSSQWLWNFVYSISTPYMIKDLGWGTFLFWGLADLVIAGGAWWGLDETRGRSLEDITRTTERVKRRGPEW</sequence>
<feature type="transmembrane region" description="Helical" evidence="8">
    <location>
        <begin position="474"/>
        <end position="496"/>
    </location>
</feature>
<comment type="caution">
    <text evidence="10">The sequence shown here is derived from an EMBL/GenBank/DDBJ whole genome shotgun (WGS) entry which is preliminary data.</text>
</comment>
<feature type="transmembrane region" description="Helical" evidence="8">
    <location>
        <begin position="372"/>
        <end position="393"/>
    </location>
</feature>
<protein>
    <submittedName>
        <fullName evidence="10">General substrate transporter</fullName>
    </submittedName>
</protein>
<evidence type="ECO:0000256" key="1">
    <source>
        <dbReference type="ARBA" id="ARBA00004141"/>
    </source>
</evidence>
<dbReference type="Proteomes" id="UP000310039">
    <property type="component" value="Unassembled WGS sequence"/>
</dbReference>
<dbReference type="EMBL" id="QZBT01000317">
    <property type="protein sequence ID" value="THZ71615.1"/>
    <property type="molecule type" value="Genomic_DNA"/>
</dbReference>
<dbReference type="Pfam" id="PF00083">
    <property type="entry name" value="Sugar_tr"/>
    <property type="match status" value="1"/>
</dbReference>
<proteinExistence type="inferred from homology"/>
<feature type="domain" description="Major facilitator superfamily (MFS) profile" evidence="9">
    <location>
        <begin position="80"/>
        <end position="526"/>
    </location>
</feature>
<dbReference type="GO" id="GO:0016020">
    <property type="term" value="C:membrane"/>
    <property type="evidence" value="ECO:0007669"/>
    <property type="project" value="UniProtKB-SubCell"/>
</dbReference>
<feature type="transmembrane region" description="Helical" evidence="8">
    <location>
        <begin position="151"/>
        <end position="170"/>
    </location>
</feature>
<feature type="transmembrane region" description="Helical" evidence="8">
    <location>
        <begin position="249"/>
        <end position="266"/>
    </location>
</feature>
<comment type="subcellular location">
    <subcellularLocation>
        <location evidence="1">Membrane</location>
        <topology evidence="1">Multi-pass membrane protein</topology>
    </subcellularLocation>
</comment>
<keyword evidence="6 8" id="KW-0472">Membrane</keyword>
<keyword evidence="5 8" id="KW-1133">Transmembrane helix</keyword>
<dbReference type="NCBIfam" id="TIGR00879">
    <property type="entry name" value="SP"/>
    <property type="match status" value="1"/>
</dbReference>
<dbReference type="InterPro" id="IPR020846">
    <property type="entry name" value="MFS_dom"/>
</dbReference>
<feature type="transmembrane region" description="Helical" evidence="8">
    <location>
        <begin position="124"/>
        <end position="144"/>
    </location>
</feature>
<dbReference type="PROSITE" id="PS50850">
    <property type="entry name" value="MFS"/>
    <property type="match status" value="1"/>
</dbReference>
<keyword evidence="3 7" id="KW-0813">Transport</keyword>
<evidence type="ECO:0000256" key="7">
    <source>
        <dbReference type="RuleBase" id="RU003346"/>
    </source>
</evidence>
<feature type="transmembrane region" description="Helical" evidence="8">
    <location>
        <begin position="333"/>
        <end position="352"/>
    </location>
</feature>
<evidence type="ECO:0000259" key="9">
    <source>
        <dbReference type="PROSITE" id="PS50850"/>
    </source>
</evidence>
<dbReference type="Gene3D" id="1.20.1250.20">
    <property type="entry name" value="MFS general substrate transporter like domains"/>
    <property type="match status" value="1"/>
</dbReference>
<feature type="transmembrane region" description="Helical" evidence="8">
    <location>
        <begin position="432"/>
        <end position="453"/>
    </location>
</feature>
<evidence type="ECO:0000256" key="2">
    <source>
        <dbReference type="ARBA" id="ARBA00010992"/>
    </source>
</evidence>
<feature type="transmembrane region" description="Helical" evidence="8">
    <location>
        <begin position="211"/>
        <end position="229"/>
    </location>
</feature>
<feature type="transmembrane region" description="Helical" evidence="8">
    <location>
        <begin position="502"/>
        <end position="522"/>
    </location>
</feature>
<gene>
    <name evidence="10" type="ORF">D6C84_10201</name>
</gene>
<dbReference type="InterPro" id="IPR003663">
    <property type="entry name" value="Sugar/inositol_transpt"/>
</dbReference>
<evidence type="ECO:0000256" key="6">
    <source>
        <dbReference type="ARBA" id="ARBA00023136"/>
    </source>
</evidence>
<dbReference type="InterPro" id="IPR036259">
    <property type="entry name" value="MFS_trans_sf"/>
</dbReference>
<reference evidence="10 11" key="1">
    <citation type="submission" date="2018-10" db="EMBL/GenBank/DDBJ databases">
        <title>Fifty Aureobasidium pullulans genomes reveal a recombining polyextremotolerant generalist.</title>
        <authorList>
            <person name="Gostincar C."/>
            <person name="Turk M."/>
            <person name="Zajc J."/>
            <person name="Gunde-Cimerman N."/>
        </authorList>
    </citation>
    <scope>NUCLEOTIDE SEQUENCE [LARGE SCALE GENOMIC DNA]</scope>
    <source>
        <strain evidence="10 11">EXF-3403</strain>
    </source>
</reference>
<feature type="transmembrane region" description="Helical" evidence="8">
    <location>
        <begin position="400"/>
        <end position="420"/>
    </location>
</feature>
<keyword evidence="4 8" id="KW-0812">Transmembrane</keyword>
<comment type="similarity">
    <text evidence="2 7">Belongs to the major facilitator superfamily. Sugar transporter (TC 2.A.1.1) family.</text>
</comment>
<evidence type="ECO:0000256" key="4">
    <source>
        <dbReference type="ARBA" id="ARBA00022692"/>
    </source>
</evidence>
<dbReference type="SUPFAM" id="SSF103473">
    <property type="entry name" value="MFS general substrate transporter"/>
    <property type="match status" value="1"/>
</dbReference>
<dbReference type="InterPro" id="IPR005828">
    <property type="entry name" value="MFS_sugar_transport-like"/>
</dbReference>
<accession>A0A4S9WZ89</accession>
<dbReference type="PRINTS" id="PR00171">
    <property type="entry name" value="SUGRTRNSPORT"/>
</dbReference>
<name>A0A4S9WZ89_AURPU</name>
<dbReference type="GO" id="GO:0005351">
    <property type="term" value="F:carbohydrate:proton symporter activity"/>
    <property type="evidence" value="ECO:0007669"/>
    <property type="project" value="TreeGrafter"/>
</dbReference>
<dbReference type="InterPro" id="IPR050360">
    <property type="entry name" value="MFS_Sugar_Transporters"/>
</dbReference>
<feature type="transmembrane region" description="Helical" evidence="8">
    <location>
        <begin position="176"/>
        <end position="199"/>
    </location>
</feature>
<organism evidence="10 11">
    <name type="scientific">Aureobasidium pullulans</name>
    <name type="common">Black yeast</name>
    <name type="synonym">Pullularia pullulans</name>
    <dbReference type="NCBI Taxonomy" id="5580"/>
    <lineage>
        <taxon>Eukaryota</taxon>
        <taxon>Fungi</taxon>
        <taxon>Dikarya</taxon>
        <taxon>Ascomycota</taxon>
        <taxon>Pezizomycotina</taxon>
        <taxon>Dothideomycetes</taxon>
        <taxon>Dothideomycetidae</taxon>
        <taxon>Dothideales</taxon>
        <taxon>Saccotheciaceae</taxon>
        <taxon>Aureobasidium</taxon>
    </lineage>
</organism>
<dbReference type="PANTHER" id="PTHR48022">
    <property type="entry name" value="PLASTIDIC GLUCOSE TRANSPORTER 4"/>
    <property type="match status" value="1"/>
</dbReference>
<evidence type="ECO:0000313" key="10">
    <source>
        <dbReference type="EMBL" id="THZ71615.1"/>
    </source>
</evidence>
<dbReference type="InterPro" id="IPR005829">
    <property type="entry name" value="Sugar_transporter_CS"/>
</dbReference>